<name>A0A0D0HAU2_9BACT</name>
<organism evidence="1 2">
    <name type="scientific">Prevotella pectinovora</name>
    <dbReference type="NCBI Taxonomy" id="1602169"/>
    <lineage>
        <taxon>Bacteria</taxon>
        <taxon>Pseudomonadati</taxon>
        <taxon>Bacteroidota</taxon>
        <taxon>Bacteroidia</taxon>
        <taxon>Bacteroidales</taxon>
        <taxon>Prevotellaceae</taxon>
        <taxon>Prevotella</taxon>
    </lineage>
</organism>
<accession>A0A0D0HAU2</accession>
<dbReference type="RefSeq" id="WP_042519975.1">
    <property type="nucleotide sequence ID" value="NZ_JAXESS010000041.1"/>
</dbReference>
<reference evidence="1 2" key="1">
    <citation type="submission" date="2015-01" db="EMBL/GenBank/DDBJ databases">
        <title>Comparative genomics of non-oral Prevotella species.</title>
        <authorList>
            <person name="Accetto T."/>
            <person name="Nograsek B."/>
            <person name="Avgustin G."/>
        </authorList>
    </citation>
    <scope>NUCLEOTIDE SEQUENCE [LARGE SCALE GENOMIC DNA]</scope>
    <source>
        <strain evidence="1 2">P5-119</strain>
    </source>
</reference>
<evidence type="ECO:0000313" key="2">
    <source>
        <dbReference type="Proteomes" id="UP000032046"/>
    </source>
</evidence>
<comment type="caution">
    <text evidence="1">The sequence shown here is derived from an EMBL/GenBank/DDBJ whole genome shotgun (WGS) entry which is preliminary data.</text>
</comment>
<dbReference type="AlphaFoldDB" id="A0A0D0HAU2"/>
<dbReference type="Proteomes" id="UP000032046">
    <property type="component" value="Unassembled WGS sequence"/>
</dbReference>
<sequence>MEEVKRGRAKRKLLRVMFPDGKSICYKNVTDTMIATLQELGTEVISDIRLDLCHLPLLSKEVYPKYKDWMKPVCDGWYLNTQSNSEGKFLQLTAINNQLSLGLNIELGTDFEAQENPNKERRTRVKDKLLVKFPDGRYFANNSTLDTFLEVVWEIGIDEIKRKELSWGGNPLVTSTKMFNNQVQVDSQRWIIVPNTTRDKVKLLRVIGAMFHIKMEITSI</sequence>
<evidence type="ECO:0000313" key="1">
    <source>
        <dbReference type="EMBL" id="KIP60527.1"/>
    </source>
</evidence>
<gene>
    <name evidence="1" type="ORF">ST44_11025</name>
</gene>
<protein>
    <submittedName>
        <fullName evidence="1">Uncharacterized protein</fullName>
    </submittedName>
</protein>
<keyword evidence="2" id="KW-1185">Reference proteome</keyword>
<proteinExistence type="predicted"/>
<dbReference type="EMBL" id="JXQK01000080">
    <property type="protein sequence ID" value="KIP60527.1"/>
    <property type="molecule type" value="Genomic_DNA"/>
</dbReference>
<dbReference type="OrthoDB" id="1070307at2"/>